<accession>A0A9D8PSK0</accession>
<name>A0A9D8PSK0_9DELT</name>
<protein>
    <submittedName>
        <fullName evidence="1">Uncharacterized protein</fullName>
    </submittedName>
</protein>
<reference evidence="1" key="2">
    <citation type="submission" date="2021-01" db="EMBL/GenBank/DDBJ databases">
        <authorList>
            <person name="Hahn C.R."/>
            <person name="Youssef N.H."/>
            <person name="Elshahed M."/>
        </authorList>
    </citation>
    <scope>NUCLEOTIDE SEQUENCE</scope>
    <source>
        <strain evidence="1">Zod_Metabat.24</strain>
    </source>
</reference>
<dbReference type="AlphaFoldDB" id="A0A9D8PSK0"/>
<organism evidence="1 2">
    <name type="scientific">Candidatus Zymogenus saltonus</name>
    <dbReference type="NCBI Taxonomy" id="2844893"/>
    <lineage>
        <taxon>Bacteria</taxon>
        <taxon>Deltaproteobacteria</taxon>
        <taxon>Candidatus Zymogenia</taxon>
        <taxon>Candidatus Zymogeniales</taxon>
        <taxon>Candidatus Zymogenaceae</taxon>
        <taxon>Candidatus Zymogenus</taxon>
    </lineage>
</organism>
<comment type="caution">
    <text evidence="1">The sequence shown here is derived from an EMBL/GenBank/DDBJ whole genome shotgun (WGS) entry which is preliminary data.</text>
</comment>
<evidence type="ECO:0000313" key="2">
    <source>
        <dbReference type="Proteomes" id="UP000809273"/>
    </source>
</evidence>
<evidence type="ECO:0000313" key="1">
    <source>
        <dbReference type="EMBL" id="MBN1574832.1"/>
    </source>
</evidence>
<proteinExistence type="predicted"/>
<dbReference type="Proteomes" id="UP000809273">
    <property type="component" value="Unassembled WGS sequence"/>
</dbReference>
<sequence>MRSKTDIITLNLTESQIKKVKRILGVEYKIFEISAKDISKARGSIIDSMNPKKIRLRLNKEQIEILKKIDPRPLKSISVDRDAAHKMYGVESKKDYKEISEGLKEYLDDI</sequence>
<gene>
    <name evidence="1" type="ORF">JW984_16675</name>
</gene>
<dbReference type="EMBL" id="JAFGIX010000090">
    <property type="protein sequence ID" value="MBN1574832.1"/>
    <property type="molecule type" value="Genomic_DNA"/>
</dbReference>
<reference evidence="1" key="1">
    <citation type="journal article" date="2021" name="Environ. Microbiol.">
        <title>Genomic characterization of three novel Desulfobacterota classes expand the metabolic and phylogenetic diversity of the phylum.</title>
        <authorList>
            <person name="Murphy C.L."/>
            <person name="Biggerstaff J."/>
            <person name="Eichhorn A."/>
            <person name="Ewing E."/>
            <person name="Shahan R."/>
            <person name="Soriano D."/>
            <person name="Stewart S."/>
            <person name="VanMol K."/>
            <person name="Walker R."/>
            <person name="Walters P."/>
            <person name="Elshahed M.S."/>
            <person name="Youssef N.H."/>
        </authorList>
    </citation>
    <scope>NUCLEOTIDE SEQUENCE</scope>
    <source>
        <strain evidence="1">Zod_Metabat.24</strain>
    </source>
</reference>